<dbReference type="AlphaFoldDB" id="A0A0K2VJF9"/>
<protein>
    <submittedName>
        <fullName evidence="1">Uncharacterized protein</fullName>
    </submittedName>
</protein>
<proteinExistence type="predicted"/>
<name>A0A0K2VJF9_LEPSM</name>
<organism evidence="1">
    <name type="scientific">Lepeophtheirus salmonis</name>
    <name type="common">Salmon louse</name>
    <name type="synonym">Caligus salmonis</name>
    <dbReference type="NCBI Taxonomy" id="72036"/>
    <lineage>
        <taxon>Eukaryota</taxon>
        <taxon>Metazoa</taxon>
        <taxon>Ecdysozoa</taxon>
        <taxon>Arthropoda</taxon>
        <taxon>Crustacea</taxon>
        <taxon>Multicrustacea</taxon>
        <taxon>Hexanauplia</taxon>
        <taxon>Copepoda</taxon>
        <taxon>Siphonostomatoida</taxon>
        <taxon>Caligidae</taxon>
        <taxon>Lepeophtheirus</taxon>
    </lineage>
</organism>
<dbReference type="EMBL" id="HACA01033247">
    <property type="protein sequence ID" value="CDW50608.1"/>
    <property type="molecule type" value="Transcribed_RNA"/>
</dbReference>
<evidence type="ECO:0000313" key="1">
    <source>
        <dbReference type="EMBL" id="CDW50608.1"/>
    </source>
</evidence>
<feature type="non-terminal residue" evidence="1">
    <location>
        <position position="1"/>
    </location>
</feature>
<accession>A0A0K2VJF9</accession>
<reference evidence="1" key="1">
    <citation type="submission" date="2014-05" db="EMBL/GenBank/DDBJ databases">
        <authorList>
            <person name="Chronopoulou M."/>
        </authorList>
    </citation>
    <scope>NUCLEOTIDE SEQUENCE</scope>
    <source>
        <tissue evidence="1">Whole organism</tissue>
    </source>
</reference>
<sequence length="43" mass="5112">FLYCIHTTFPLKQRPNIHRQLTKTYAEHFCVREVTPSVRPPVS</sequence>